<accession>A0A0H2RUH3</accession>
<dbReference type="InParanoid" id="A0A0H2RUH3"/>
<reference evidence="1 2" key="1">
    <citation type="submission" date="2015-04" db="EMBL/GenBank/DDBJ databases">
        <title>Complete genome sequence of Schizopora paradoxa KUC8140, a cosmopolitan wood degrader in East Asia.</title>
        <authorList>
            <consortium name="DOE Joint Genome Institute"/>
            <person name="Min B."/>
            <person name="Park H."/>
            <person name="Jang Y."/>
            <person name="Kim J.-J."/>
            <person name="Kim K.H."/>
            <person name="Pangilinan J."/>
            <person name="Lipzen A."/>
            <person name="Riley R."/>
            <person name="Grigoriev I.V."/>
            <person name="Spatafora J.W."/>
            <person name="Choi I.-G."/>
        </authorList>
    </citation>
    <scope>NUCLEOTIDE SEQUENCE [LARGE SCALE GENOMIC DNA]</scope>
    <source>
        <strain evidence="1 2">KUC8140</strain>
    </source>
</reference>
<evidence type="ECO:0000313" key="1">
    <source>
        <dbReference type="EMBL" id="KLO08446.1"/>
    </source>
</evidence>
<gene>
    <name evidence="1" type="ORF">SCHPADRAFT_931791</name>
</gene>
<dbReference type="EMBL" id="KQ086091">
    <property type="protein sequence ID" value="KLO08446.1"/>
    <property type="molecule type" value="Genomic_DNA"/>
</dbReference>
<keyword evidence="2" id="KW-1185">Reference proteome</keyword>
<protein>
    <submittedName>
        <fullName evidence="1">Uncharacterized protein</fullName>
    </submittedName>
</protein>
<dbReference type="Proteomes" id="UP000053477">
    <property type="component" value="Unassembled WGS sequence"/>
</dbReference>
<dbReference type="AlphaFoldDB" id="A0A0H2RUH3"/>
<organism evidence="1 2">
    <name type="scientific">Schizopora paradoxa</name>
    <dbReference type="NCBI Taxonomy" id="27342"/>
    <lineage>
        <taxon>Eukaryota</taxon>
        <taxon>Fungi</taxon>
        <taxon>Dikarya</taxon>
        <taxon>Basidiomycota</taxon>
        <taxon>Agaricomycotina</taxon>
        <taxon>Agaricomycetes</taxon>
        <taxon>Hymenochaetales</taxon>
        <taxon>Schizoporaceae</taxon>
        <taxon>Schizopora</taxon>
    </lineage>
</organism>
<proteinExistence type="predicted"/>
<name>A0A0H2RUH3_9AGAM</name>
<evidence type="ECO:0000313" key="2">
    <source>
        <dbReference type="Proteomes" id="UP000053477"/>
    </source>
</evidence>
<sequence>MLNASTFKYFLLRGLHKLNAFGRYCRFKHLRCTDHKTREIFSLVLLVLLLLTLFDSPVPATTAYSYDTMAYTRRAIYPSIQQVMERYFGLDMRIHNQPPNFMAQHLPIPVPVLQNPEVGVLIQAVIAVEPEVMELDVMIAGNQGEEDEGEHHHETDHPMTPPLDPIVGDEVPSVSAFDLTRVGDRAGRGMVLKKWKQPFVQFVKGVLRRVNMLIKRRRNTANRKMQNAKETGLPDLQACFVVKEE</sequence>